<proteinExistence type="predicted"/>
<dbReference type="EMBL" id="WNTK01000001">
    <property type="protein sequence ID" value="KAG9494283.1"/>
    <property type="molecule type" value="Genomic_DNA"/>
</dbReference>
<name>A0A8J6KHP8_ELECQ</name>
<reference evidence="1" key="1">
    <citation type="thesis" date="2020" institute="ProQuest LLC" country="789 East Eisenhower Parkway, Ann Arbor, MI, USA">
        <title>Comparative Genomics and Chromosome Evolution.</title>
        <authorList>
            <person name="Mudd A.B."/>
        </authorList>
    </citation>
    <scope>NUCLEOTIDE SEQUENCE</scope>
    <source>
        <strain evidence="1">HN-11 Male</strain>
        <tissue evidence="1">Kidney and liver</tissue>
    </source>
</reference>
<accession>A0A8J6KHP8</accession>
<organism evidence="1 2">
    <name type="scientific">Eleutherodactylus coqui</name>
    <name type="common">Puerto Rican coqui</name>
    <dbReference type="NCBI Taxonomy" id="57060"/>
    <lineage>
        <taxon>Eukaryota</taxon>
        <taxon>Metazoa</taxon>
        <taxon>Chordata</taxon>
        <taxon>Craniata</taxon>
        <taxon>Vertebrata</taxon>
        <taxon>Euteleostomi</taxon>
        <taxon>Amphibia</taxon>
        <taxon>Batrachia</taxon>
        <taxon>Anura</taxon>
        <taxon>Neobatrachia</taxon>
        <taxon>Hyloidea</taxon>
        <taxon>Eleutherodactylidae</taxon>
        <taxon>Eleutherodactylinae</taxon>
        <taxon>Eleutherodactylus</taxon>
        <taxon>Eleutherodactylus</taxon>
    </lineage>
</organism>
<keyword evidence="2" id="KW-1185">Reference proteome</keyword>
<comment type="caution">
    <text evidence="1">The sequence shown here is derived from an EMBL/GenBank/DDBJ whole genome shotgun (WGS) entry which is preliminary data.</text>
</comment>
<dbReference type="AlphaFoldDB" id="A0A8J6KHP8"/>
<gene>
    <name evidence="1" type="ORF">GDO78_001898</name>
</gene>
<dbReference type="Proteomes" id="UP000770717">
    <property type="component" value="Unassembled WGS sequence"/>
</dbReference>
<evidence type="ECO:0000313" key="1">
    <source>
        <dbReference type="EMBL" id="KAG9494283.1"/>
    </source>
</evidence>
<evidence type="ECO:0000313" key="2">
    <source>
        <dbReference type="Proteomes" id="UP000770717"/>
    </source>
</evidence>
<protein>
    <submittedName>
        <fullName evidence="1">Uncharacterized protein</fullName>
    </submittedName>
</protein>
<sequence>MDDFAVRVLSDSEGYFTRARSAQRSRLNRTNGSLAPNKDRTCKCYKLRAEIGHGLSLLSAFNRLLGLRGHAAIFLTLTIFR</sequence>